<dbReference type="Proteomes" id="UP000241690">
    <property type="component" value="Unassembled WGS sequence"/>
</dbReference>
<feature type="non-terminal residue" evidence="2">
    <location>
        <position position="50"/>
    </location>
</feature>
<dbReference type="GeneID" id="36630389"/>
<evidence type="ECO:0000313" key="3">
    <source>
        <dbReference type="Proteomes" id="UP000241690"/>
    </source>
</evidence>
<evidence type="ECO:0000256" key="1">
    <source>
        <dbReference type="SAM" id="SignalP"/>
    </source>
</evidence>
<feature type="chain" id="PRO_5015560918" evidence="1">
    <location>
        <begin position="21"/>
        <end position="50"/>
    </location>
</feature>
<dbReference type="EMBL" id="KZ679685">
    <property type="protein sequence ID" value="PTB51864.1"/>
    <property type="molecule type" value="Genomic_DNA"/>
</dbReference>
<keyword evidence="3" id="KW-1185">Reference proteome</keyword>
<organism evidence="2 3">
    <name type="scientific">Trichoderma harzianum CBS 226.95</name>
    <dbReference type="NCBI Taxonomy" id="983964"/>
    <lineage>
        <taxon>Eukaryota</taxon>
        <taxon>Fungi</taxon>
        <taxon>Dikarya</taxon>
        <taxon>Ascomycota</taxon>
        <taxon>Pezizomycotina</taxon>
        <taxon>Sordariomycetes</taxon>
        <taxon>Hypocreomycetidae</taxon>
        <taxon>Hypocreales</taxon>
        <taxon>Hypocreaceae</taxon>
        <taxon>Trichoderma</taxon>
    </lineage>
</organism>
<proteinExistence type="predicted"/>
<keyword evidence="1" id="KW-0732">Signal</keyword>
<evidence type="ECO:0000313" key="2">
    <source>
        <dbReference type="EMBL" id="PTB51864.1"/>
    </source>
</evidence>
<accession>A0A2T4A492</accession>
<protein>
    <submittedName>
        <fullName evidence="2">Uncharacterized protein</fullName>
    </submittedName>
</protein>
<feature type="non-terminal residue" evidence="2">
    <location>
        <position position="1"/>
    </location>
</feature>
<dbReference type="RefSeq" id="XP_024771541.1">
    <property type="nucleotide sequence ID" value="XM_024921806.1"/>
</dbReference>
<gene>
    <name evidence="2" type="ORF">M431DRAFT_70453</name>
</gene>
<feature type="signal peptide" evidence="1">
    <location>
        <begin position="1"/>
        <end position="20"/>
    </location>
</feature>
<sequence>TPLFLVFLPQLTLLLIGLDSSPVQPITMTGLSAPLVKGPASVAAIGRNME</sequence>
<dbReference type="AlphaFoldDB" id="A0A2T4A492"/>
<reference evidence="2 3" key="1">
    <citation type="submission" date="2016-07" db="EMBL/GenBank/DDBJ databases">
        <title>Multiple horizontal gene transfer events from other fungi enriched the ability of initially mycotrophic Trichoderma (Ascomycota) to feed on dead plant biomass.</title>
        <authorList>
            <consortium name="DOE Joint Genome Institute"/>
            <person name="Aerts A."/>
            <person name="Atanasova L."/>
            <person name="Chenthamara K."/>
            <person name="Zhang J."/>
            <person name="Grujic M."/>
            <person name="Henrissat B."/>
            <person name="Kuo A."/>
            <person name="Salamov A."/>
            <person name="Lipzen A."/>
            <person name="Labutti K."/>
            <person name="Barry K."/>
            <person name="Miao Y."/>
            <person name="Rahimi M.J."/>
            <person name="Shen Q."/>
            <person name="Grigoriev I.V."/>
            <person name="Kubicek C.P."/>
            <person name="Druzhinina I.S."/>
        </authorList>
    </citation>
    <scope>NUCLEOTIDE SEQUENCE [LARGE SCALE GENOMIC DNA]</scope>
    <source>
        <strain evidence="2 3">CBS 226.95</strain>
    </source>
</reference>
<name>A0A2T4A492_TRIHA</name>